<evidence type="ECO:0008006" key="3">
    <source>
        <dbReference type="Google" id="ProtNLM"/>
    </source>
</evidence>
<evidence type="ECO:0000313" key="2">
    <source>
        <dbReference type="Proteomes" id="UP000198407"/>
    </source>
</evidence>
<dbReference type="RefSeq" id="WP_052419388.1">
    <property type="nucleotide sequence ID" value="NZ_FZOL01000001.1"/>
</dbReference>
<dbReference type="OrthoDB" id="6980371at2"/>
<dbReference type="Proteomes" id="UP000198407">
    <property type="component" value="Unassembled WGS sequence"/>
</dbReference>
<dbReference type="EMBL" id="FZOL01000001">
    <property type="protein sequence ID" value="SNR92800.1"/>
    <property type="molecule type" value="Genomic_DNA"/>
</dbReference>
<evidence type="ECO:0000313" key="1">
    <source>
        <dbReference type="EMBL" id="SNR92800.1"/>
    </source>
</evidence>
<protein>
    <recommendedName>
        <fullName evidence="3">Ig-like domain (Group 2)</fullName>
    </recommendedName>
</protein>
<dbReference type="InterPro" id="IPR008964">
    <property type="entry name" value="Invasin/intimin_cell_adhesion"/>
</dbReference>
<keyword evidence="2" id="KW-1185">Reference proteome</keyword>
<organism evidence="1 2">
    <name type="scientific">Pseudomonas japonica</name>
    <dbReference type="NCBI Taxonomy" id="256466"/>
    <lineage>
        <taxon>Bacteria</taxon>
        <taxon>Pseudomonadati</taxon>
        <taxon>Pseudomonadota</taxon>
        <taxon>Gammaproteobacteria</taxon>
        <taxon>Pseudomonadales</taxon>
        <taxon>Pseudomonadaceae</taxon>
        <taxon>Pseudomonas</taxon>
    </lineage>
</organism>
<accession>A0A239AB28</accession>
<name>A0A239AB28_9PSED</name>
<proteinExistence type="predicted"/>
<dbReference type="STRING" id="1215104.GCA_000730585_04184"/>
<dbReference type="Gene3D" id="2.60.40.1080">
    <property type="match status" value="1"/>
</dbReference>
<dbReference type="AlphaFoldDB" id="A0A239AB28"/>
<dbReference type="SUPFAM" id="SSF49373">
    <property type="entry name" value="Invasin/intimin cell-adhesion fragments"/>
    <property type="match status" value="1"/>
</dbReference>
<sequence length="293" mass="31105">MNTRNLDLAAPSVEGVLDGELDPNSVPEAGANVHVLEVSTDWADETLTVYLRDDADTVLFFIERLLGPHGRPVTVQIPKDILVDNTGKDVTVSYSVTNVGDSHPMSFTLAEGFSGVVEFDLSPHNYLVAYTNSQARPPEELPAFTRMQRVLPGATGYGSSDETIARVDHLGIVTALSNGAVSITASGAPSGPSSYQLTIKGIDELHVLSSAADWSGADRLCRDTGLTLPSVADFARLKVFYPLPIGFYLNLPDYPVWGTVIGAGTANTYDLNSGAAEGMDITSLLQVVGVLHG</sequence>
<reference evidence="2" key="1">
    <citation type="submission" date="2017-06" db="EMBL/GenBank/DDBJ databases">
        <authorList>
            <person name="Varghese N."/>
            <person name="Submissions S."/>
        </authorList>
    </citation>
    <scope>NUCLEOTIDE SEQUENCE [LARGE SCALE GENOMIC DNA]</scope>
    <source>
        <strain evidence="2">DSM 22348</strain>
    </source>
</reference>
<gene>
    <name evidence="1" type="ORF">SAMN05444352_101332</name>
</gene>